<dbReference type="EMBL" id="JAPDMQ010000129">
    <property type="protein sequence ID" value="KAK0533815.1"/>
    <property type="molecule type" value="Genomic_DNA"/>
</dbReference>
<keyword evidence="1" id="KW-1133">Transmembrane helix</keyword>
<accession>A0AAN6GCH0</accession>
<feature type="transmembrane region" description="Helical" evidence="1">
    <location>
        <begin position="44"/>
        <end position="69"/>
    </location>
</feature>
<proteinExistence type="predicted"/>
<sequence>MGAAVAMVSAALYKIVYLFAMPCWLEWRLQRCYEPVPFVALQCSAAAACMTSASGALAMGLLVFAILVWRIFRP</sequence>
<name>A0AAN6GCH0_9BASI</name>
<keyword evidence="1" id="KW-0812">Transmembrane</keyword>
<dbReference type="Proteomes" id="UP001176521">
    <property type="component" value="Unassembled WGS sequence"/>
</dbReference>
<keyword evidence="1" id="KW-0472">Membrane</keyword>
<comment type="caution">
    <text evidence="2">The sequence shown here is derived from an EMBL/GenBank/DDBJ whole genome shotgun (WGS) entry which is preliminary data.</text>
</comment>
<evidence type="ECO:0000256" key="1">
    <source>
        <dbReference type="SAM" id="Phobius"/>
    </source>
</evidence>
<keyword evidence="3" id="KW-1185">Reference proteome</keyword>
<dbReference type="AlphaFoldDB" id="A0AAN6GCH0"/>
<reference evidence="2" key="1">
    <citation type="journal article" date="2023" name="PhytoFront">
        <title>Draft Genome Resources of Seven Strains of Tilletia horrida, Causal Agent of Kernel Smut of Rice.</title>
        <authorList>
            <person name="Khanal S."/>
            <person name="Antony Babu S."/>
            <person name="Zhou X.G."/>
        </authorList>
    </citation>
    <scope>NUCLEOTIDE SEQUENCE</scope>
    <source>
        <strain evidence="2">TX3</strain>
    </source>
</reference>
<organism evidence="2 3">
    <name type="scientific">Tilletia horrida</name>
    <dbReference type="NCBI Taxonomy" id="155126"/>
    <lineage>
        <taxon>Eukaryota</taxon>
        <taxon>Fungi</taxon>
        <taxon>Dikarya</taxon>
        <taxon>Basidiomycota</taxon>
        <taxon>Ustilaginomycotina</taxon>
        <taxon>Exobasidiomycetes</taxon>
        <taxon>Tilletiales</taxon>
        <taxon>Tilletiaceae</taxon>
        <taxon>Tilletia</taxon>
    </lineage>
</organism>
<protein>
    <submittedName>
        <fullName evidence="2">Uncharacterized protein</fullName>
    </submittedName>
</protein>
<gene>
    <name evidence="2" type="ORF">OC842_002837</name>
</gene>
<evidence type="ECO:0000313" key="2">
    <source>
        <dbReference type="EMBL" id="KAK0533815.1"/>
    </source>
</evidence>
<evidence type="ECO:0000313" key="3">
    <source>
        <dbReference type="Proteomes" id="UP001176521"/>
    </source>
</evidence>